<gene>
    <name evidence="1" type="ORF">UFOVP699_56</name>
</gene>
<dbReference type="EMBL" id="LR796670">
    <property type="protein sequence ID" value="CAB4159034.1"/>
    <property type="molecule type" value="Genomic_DNA"/>
</dbReference>
<sequence length="113" mass="13264">MTMMNLRSDLPIKYYLNLHNEEGLSTELSLLYEISQYIIRVASMKGRELEADAMKFSSKSLKYIFPEKIKDETFKAYLVKSLKIMISDGYLLPKGEFIFFTKKGLTYFYTLND</sequence>
<evidence type="ECO:0000313" key="1">
    <source>
        <dbReference type="EMBL" id="CAB4159034.1"/>
    </source>
</evidence>
<organism evidence="1">
    <name type="scientific">uncultured Caudovirales phage</name>
    <dbReference type="NCBI Taxonomy" id="2100421"/>
    <lineage>
        <taxon>Viruses</taxon>
        <taxon>Duplodnaviria</taxon>
        <taxon>Heunggongvirae</taxon>
        <taxon>Uroviricota</taxon>
        <taxon>Caudoviricetes</taxon>
        <taxon>Peduoviridae</taxon>
        <taxon>Maltschvirus</taxon>
        <taxon>Maltschvirus maltsch</taxon>
    </lineage>
</organism>
<protein>
    <submittedName>
        <fullName evidence="1">Uncharacterized protein</fullName>
    </submittedName>
</protein>
<accession>A0A6J5NUY4</accession>
<proteinExistence type="predicted"/>
<name>A0A6J5NUY4_9CAUD</name>
<reference evidence="1" key="1">
    <citation type="submission" date="2020-04" db="EMBL/GenBank/DDBJ databases">
        <authorList>
            <person name="Chiriac C."/>
            <person name="Salcher M."/>
            <person name="Ghai R."/>
            <person name="Kavagutti S V."/>
        </authorList>
    </citation>
    <scope>NUCLEOTIDE SEQUENCE</scope>
</reference>